<dbReference type="PANTHER" id="PTHR43663">
    <property type="entry name" value="CHROMATE TRANSPORT PROTEIN-RELATED"/>
    <property type="match status" value="1"/>
</dbReference>
<dbReference type="RefSeq" id="WP_264712093.1">
    <property type="nucleotide sequence ID" value="NZ_JAPDNT010000001.1"/>
</dbReference>
<evidence type="ECO:0000256" key="1">
    <source>
        <dbReference type="ARBA" id="ARBA00004651"/>
    </source>
</evidence>
<dbReference type="Pfam" id="PF02417">
    <property type="entry name" value="Chromate_transp"/>
    <property type="match status" value="1"/>
</dbReference>
<dbReference type="GO" id="GO:0005886">
    <property type="term" value="C:plasma membrane"/>
    <property type="evidence" value="ECO:0007669"/>
    <property type="project" value="UniProtKB-SubCell"/>
</dbReference>
<evidence type="ECO:0000256" key="5">
    <source>
        <dbReference type="ARBA" id="ARBA00022989"/>
    </source>
</evidence>
<accession>A0AA41YJM5</accession>
<dbReference type="EMBL" id="JAPDNT010000001">
    <property type="protein sequence ID" value="MCW3473516.1"/>
    <property type="molecule type" value="Genomic_DNA"/>
</dbReference>
<feature type="transmembrane region" description="Helical" evidence="7">
    <location>
        <begin position="114"/>
        <end position="131"/>
    </location>
</feature>
<comment type="similarity">
    <text evidence="2">Belongs to the chromate ion transporter (CHR) (TC 2.A.51) family.</text>
</comment>
<name>A0AA41YJM5_9PROT</name>
<keyword evidence="3" id="KW-1003">Cell membrane</keyword>
<keyword evidence="4 7" id="KW-0812">Transmembrane</keyword>
<feature type="transmembrane region" description="Helical" evidence="7">
    <location>
        <begin position="74"/>
        <end position="94"/>
    </location>
</feature>
<feature type="transmembrane region" description="Helical" evidence="7">
    <location>
        <begin position="143"/>
        <end position="172"/>
    </location>
</feature>
<evidence type="ECO:0000256" key="2">
    <source>
        <dbReference type="ARBA" id="ARBA00005262"/>
    </source>
</evidence>
<dbReference type="GO" id="GO:0015109">
    <property type="term" value="F:chromate transmembrane transporter activity"/>
    <property type="evidence" value="ECO:0007669"/>
    <property type="project" value="InterPro"/>
</dbReference>
<protein>
    <submittedName>
        <fullName evidence="8">Chromate transporter</fullName>
    </submittedName>
</protein>
<reference evidence="8" key="2">
    <citation type="submission" date="2022-10" db="EMBL/GenBank/DDBJ databases">
        <authorList>
            <person name="Trinh H.N."/>
        </authorList>
    </citation>
    <scope>NUCLEOTIDE SEQUENCE</scope>
    <source>
        <strain evidence="8">RN2-1</strain>
    </source>
</reference>
<sequence length="174" mass="18181">MIAILLQLAGLFLVLSLLAVGSANSVLPDMQRAAVQTYHWMTDREFLDLFAISRVAPGPGSLIVALIGQKAAGLPGAAVATVAMFTPSCLLVHLVARVWHRLRDAAWRERAEAGLGPVVVGLILASALVLVRGTQHALPAYALTAAATLVLTATELHPLWVLGAGALAGWLLGL</sequence>
<dbReference type="Proteomes" id="UP001165679">
    <property type="component" value="Unassembled WGS sequence"/>
</dbReference>
<evidence type="ECO:0000256" key="7">
    <source>
        <dbReference type="SAM" id="Phobius"/>
    </source>
</evidence>
<comment type="subcellular location">
    <subcellularLocation>
        <location evidence="1">Cell membrane</location>
        <topology evidence="1">Multi-pass membrane protein</topology>
    </subcellularLocation>
</comment>
<evidence type="ECO:0000313" key="8">
    <source>
        <dbReference type="EMBL" id="MCW3473516.1"/>
    </source>
</evidence>
<proteinExistence type="inferred from homology"/>
<comment type="caution">
    <text evidence="8">The sequence shown here is derived from an EMBL/GenBank/DDBJ whole genome shotgun (WGS) entry which is preliminary data.</text>
</comment>
<reference evidence="8" key="1">
    <citation type="submission" date="2022-09" db="EMBL/GenBank/DDBJ databases">
        <title>Rhodovastum sp. nov. RN2-1 isolated from soil in Seongnam, South Korea.</title>
        <authorList>
            <person name="Le N.T."/>
        </authorList>
    </citation>
    <scope>NUCLEOTIDE SEQUENCE</scope>
    <source>
        <strain evidence="8">RN2-1</strain>
    </source>
</reference>
<keyword evidence="9" id="KW-1185">Reference proteome</keyword>
<feature type="transmembrane region" description="Helical" evidence="7">
    <location>
        <begin position="49"/>
        <end position="67"/>
    </location>
</feature>
<dbReference type="InterPro" id="IPR003370">
    <property type="entry name" value="Chromate_transpt"/>
</dbReference>
<evidence type="ECO:0000256" key="6">
    <source>
        <dbReference type="ARBA" id="ARBA00023136"/>
    </source>
</evidence>
<dbReference type="InterPro" id="IPR052518">
    <property type="entry name" value="CHR_Transporter"/>
</dbReference>
<keyword evidence="5 7" id="KW-1133">Transmembrane helix</keyword>
<evidence type="ECO:0000256" key="3">
    <source>
        <dbReference type="ARBA" id="ARBA00022475"/>
    </source>
</evidence>
<organism evidence="8 9">
    <name type="scientific">Limobrevibacterium gyesilva</name>
    <dbReference type="NCBI Taxonomy" id="2991712"/>
    <lineage>
        <taxon>Bacteria</taxon>
        <taxon>Pseudomonadati</taxon>
        <taxon>Pseudomonadota</taxon>
        <taxon>Alphaproteobacteria</taxon>
        <taxon>Acetobacterales</taxon>
        <taxon>Acetobacteraceae</taxon>
        <taxon>Limobrevibacterium</taxon>
    </lineage>
</organism>
<keyword evidence="6 7" id="KW-0472">Membrane</keyword>
<evidence type="ECO:0000313" key="9">
    <source>
        <dbReference type="Proteomes" id="UP001165679"/>
    </source>
</evidence>
<dbReference type="AlphaFoldDB" id="A0AA41YJM5"/>
<gene>
    <name evidence="8" type="ORF">OL599_02905</name>
</gene>
<evidence type="ECO:0000256" key="4">
    <source>
        <dbReference type="ARBA" id="ARBA00022692"/>
    </source>
</evidence>
<dbReference type="PANTHER" id="PTHR43663:SF1">
    <property type="entry name" value="CHROMATE TRANSPORTER"/>
    <property type="match status" value="1"/>
</dbReference>